<reference evidence="9 10" key="1">
    <citation type="submission" date="2017-06" db="EMBL/GenBank/DDBJ databases">
        <title>Ant-infecting Ophiocordyceps genomes reveal a high diversity of potential behavioral manipulation genes and a possible major role for enterotoxins.</title>
        <authorList>
            <person name="De Bekker C."/>
            <person name="Evans H.C."/>
            <person name="Brachmann A."/>
            <person name="Hughes D.P."/>
        </authorList>
    </citation>
    <scope>NUCLEOTIDE SEQUENCE [LARGE SCALE GENOMIC DNA]</scope>
    <source>
        <strain evidence="9 10">Map16</strain>
    </source>
</reference>
<dbReference type="AlphaFoldDB" id="A0A2C5YWR5"/>
<organism evidence="9 10">
    <name type="scientific">Ophiocordyceps camponoti-rufipedis</name>
    <dbReference type="NCBI Taxonomy" id="2004952"/>
    <lineage>
        <taxon>Eukaryota</taxon>
        <taxon>Fungi</taxon>
        <taxon>Dikarya</taxon>
        <taxon>Ascomycota</taxon>
        <taxon>Pezizomycotina</taxon>
        <taxon>Sordariomycetes</taxon>
        <taxon>Hypocreomycetidae</taxon>
        <taxon>Hypocreales</taxon>
        <taxon>Ophiocordycipitaceae</taxon>
        <taxon>Ophiocordyceps</taxon>
    </lineage>
</organism>
<keyword evidence="5 6" id="KW-0472">Membrane</keyword>
<evidence type="ECO:0000256" key="7">
    <source>
        <dbReference type="SAM" id="MobiDB-lite"/>
    </source>
</evidence>
<feature type="region of interest" description="Disordered" evidence="7">
    <location>
        <begin position="31"/>
        <end position="62"/>
    </location>
</feature>
<feature type="transmembrane region" description="Helical" evidence="6">
    <location>
        <begin position="241"/>
        <end position="264"/>
    </location>
</feature>
<dbReference type="GO" id="GO:0000139">
    <property type="term" value="C:Golgi membrane"/>
    <property type="evidence" value="ECO:0007669"/>
    <property type="project" value="UniProtKB-SubCell"/>
</dbReference>
<evidence type="ECO:0000256" key="4">
    <source>
        <dbReference type="ARBA" id="ARBA00022989"/>
    </source>
</evidence>
<comment type="similarity">
    <text evidence="2 6">Belongs to the YIP1 family.</text>
</comment>
<evidence type="ECO:0000256" key="3">
    <source>
        <dbReference type="ARBA" id="ARBA00022692"/>
    </source>
</evidence>
<comment type="subcellular location">
    <subcellularLocation>
        <location evidence="6">Golgi apparatus membrane</location>
        <topology evidence="6">Multi-pass membrane protein</topology>
    </subcellularLocation>
    <subcellularLocation>
        <location evidence="1">Membrane</location>
        <topology evidence="1">Multi-pass membrane protein</topology>
    </subcellularLocation>
</comment>
<dbReference type="Proteomes" id="UP000226431">
    <property type="component" value="Unassembled WGS sequence"/>
</dbReference>
<evidence type="ECO:0000313" key="9">
    <source>
        <dbReference type="EMBL" id="PHH71782.1"/>
    </source>
</evidence>
<evidence type="ECO:0000256" key="5">
    <source>
        <dbReference type="ARBA" id="ARBA00023136"/>
    </source>
</evidence>
<evidence type="ECO:0000256" key="2">
    <source>
        <dbReference type="ARBA" id="ARBA00010596"/>
    </source>
</evidence>
<comment type="caution">
    <text evidence="9">The sequence shown here is derived from an EMBL/GenBank/DDBJ whole genome shotgun (WGS) entry which is preliminary data.</text>
</comment>
<evidence type="ECO:0000259" key="8">
    <source>
        <dbReference type="Pfam" id="PF04893"/>
    </source>
</evidence>
<name>A0A2C5YWR5_9HYPO</name>
<dbReference type="Pfam" id="PF04893">
    <property type="entry name" value="Yip1"/>
    <property type="match status" value="1"/>
</dbReference>
<dbReference type="STRING" id="2004952.A0A2C5YWR5"/>
<evidence type="ECO:0000256" key="1">
    <source>
        <dbReference type="ARBA" id="ARBA00004141"/>
    </source>
</evidence>
<protein>
    <recommendedName>
        <fullName evidence="6">Protein YIP</fullName>
    </recommendedName>
</protein>
<sequence length="292" mass="31718">MSGSGYDAVVDVDDEGDLGHTDLQEDLEFHNSNFNESTSGGSRKGRPTTSLPPPVTASTSSPSSKRFLWTLSFYAQFFDVDTSAVLSRCWAALFPRANFLDVLEGNPDLYGPFWIATTVVLILFLGGTISQYLSTTRNTPFAYDFRLLSGAAGLVYGYTLFLPVLLFLALRYFGSESANLLECWALYGYSNLIWIPVAIISWSPISILNWVFVAVGFSLSVAFLVRNLYPVLSATDKQISKVLLVLVVMLHAGLSLTIKILFFAHGSPVARAPGQGGPGKSGADGKTPEGRF</sequence>
<dbReference type="InterPro" id="IPR039765">
    <property type="entry name" value="Yip5/YIPF1/YIPF2"/>
</dbReference>
<keyword evidence="4 6" id="KW-1133">Transmembrane helix</keyword>
<dbReference type="PANTHER" id="PTHR12822">
    <property type="entry name" value="PROTEIN YIPF"/>
    <property type="match status" value="1"/>
</dbReference>
<feature type="transmembrane region" description="Helical" evidence="6">
    <location>
        <begin position="184"/>
        <end position="202"/>
    </location>
</feature>
<feature type="region of interest" description="Disordered" evidence="7">
    <location>
        <begin position="271"/>
        <end position="292"/>
    </location>
</feature>
<proteinExistence type="inferred from homology"/>
<feature type="transmembrane region" description="Helical" evidence="6">
    <location>
        <begin position="208"/>
        <end position="229"/>
    </location>
</feature>
<dbReference type="PANTHER" id="PTHR12822:SF2">
    <property type="entry name" value="PROTEIN YIPF"/>
    <property type="match status" value="1"/>
</dbReference>
<evidence type="ECO:0000313" key="10">
    <source>
        <dbReference type="Proteomes" id="UP000226431"/>
    </source>
</evidence>
<dbReference type="InterPro" id="IPR006977">
    <property type="entry name" value="Yip1_dom"/>
</dbReference>
<feature type="transmembrane region" description="Helical" evidence="6">
    <location>
        <begin position="153"/>
        <end position="172"/>
    </location>
</feature>
<keyword evidence="10" id="KW-1185">Reference proteome</keyword>
<dbReference type="EMBL" id="NJES01000476">
    <property type="protein sequence ID" value="PHH71782.1"/>
    <property type="molecule type" value="Genomic_DNA"/>
</dbReference>
<gene>
    <name evidence="9" type="ORF">CDD80_4995</name>
</gene>
<dbReference type="GO" id="GO:0031267">
    <property type="term" value="F:small GTPase binding"/>
    <property type="evidence" value="ECO:0007669"/>
    <property type="project" value="InterPro"/>
</dbReference>
<feature type="transmembrane region" description="Helical" evidence="6">
    <location>
        <begin position="113"/>
        <end position="133"/>
    </location>
</feature>
<feature type="domain" description="Yip1" evidence="8">
    <location>
        <begin position="94"/>
        <end position="253"/>
    </location>
</feature>
<keyword evidence="3 6" id="KW-0812">Transmembrane</keyword>
<evidence type="ECO:0000256" key="6">
    <source>
        <dbReference type="RuleBase" id="RU361264"/>
    </source>
</evidence>
<feature type="compositionally biased region" description="Polar residues" evidence="7">
    <location>
        <begin position="31"/>
        <end position="41"/>
    </location>
</feature>
<accession>A0A2C5YWR5</accession>
<dbReference type="GO" id="GO:0016192">
    <property type="term" value="P:vesicle-mediated transport"/>
    <property type="evidence" value="ECO:0007669"/>
    <property type="project" value="InterPro"/>
</dbReference>
<dbReference type="OrthoDB" id="10256463at2759"/>